<comment type="caution">
    <text evidence="1">The sequence shown here is derived from an EMBL/GenBank/DDBJ whole genome shotgun (WGS) entry which is preliminary data.</text>
</comment>
<dbReference type="InterPro" id="IPR043502">
    <property type="entry name" value="DNA/RNA_pol_sf"/>
</dbReference>
<dbReference type="AlphaFoldDB" id="A0A2G2ZPB1"/>
<reference evidence="1 2" key="2">
    <citation type="journal article" date="2017" name="Genome Biol.">
        <title>New reference genome sequences of hot pepper reveal the massive evolution of plant disease-resistance genes by retroduplication.</title>
        <authorList>
            <person name="Kim S."/>
            <person name="Park J."/>
            <person name="Yeom S.I."/>
            <person name="Kim Y.M."/>
            <person name="Seo E."/>
            <person name="Kim K.T."/>
            <person name="Kim M.S."/>
            <person name="Lee J.M."/>
            <person name="Cheong K."/>
            <person name="Shin H.S."/>
            <person name="Kim S.B."/>
            <person name="Han K."/>
            <person name="Lee J."/>
            <person name="Park M."/>
            <person name="Lee H.A."/>
            <person name="Lee H.Y."/>
            <person name="Lee Y."/>
            <person name="Oh S."/>
            <person name="Lee J.H."/>
            <person name="Choi E."/>
            <person name="Choi E."/>
            <person name="Lee S.E."/>
            <person name="Jeon J."/>
            <person name="Kim H."/>
            <person name="Choi G."/>
            <person name="Song H."/>
            <person name="Lee J."/>
            <person name="Lee S.C."/>
            <person name="Kwon J.K."/>
            <person name="Lee H.Y."/>
            <person name="Koo N."/>
            <person name="Hong Y."/>
            <person name="Kim R.W."/>
            <person name="Kang W.H."/>
            <person name="Huh J.H."/>
            <person name="Kang B.C."/>
            <person name="Yang T.J."/>
            <person name="Lee Y.H."/>
            <person name="Bennetzen J.L."/>
            <person name="Choi D."/>
        </authorList>
    </citation>
    <scope>NUCLEOTIDE SEQUENCE [LARGE SCALE GENOMIC DNA]</scope>
    <source>
        <strain evidence="2">cv. CM334</strain>
    </source>
</reference>
<dbReference type="CDD" id="cd09272">
    <property type="entry name" value="RNase_HI_RT_Ty1"/>
    <property type="match status" value="1"/>
</dbReference>
<protein>
    <submittedName>
        <fullName evidence="1">Uncharacterized protein</fullName>
    </submittedName>
</protein>
<dbReference type="STRING" id="4072.A0A2G2ZPB1"/>
<dbReference type="SUPFAM" id="SSF56672">
    <property type="entry name" value="DNA/RNA polymerases"/>
    <property type="match status" value="1"/>
</dbReference>
<dbReference type="PANTHER" id="PTHR11439">
    <property type="entry name" value="GAG-POL-RELATED RETROTRANSPOSON"/>
    <property type="match status" value="1"/>
</dbReference>
<dbReference type="EMBL" id="AYRZ02000004">
    <property type="protein sequence ID" value="PHT83774.1"/>
    <property type="molecule type" value="Genomic_DNA"/>
</dbReference>
<sequence>MSECKPVTTPMSSTTSLSLKDDTPLVDATLYRQVLGKLQYLSFTRLDISFAVNKLSQFMHAPTQTHWSLVKQLLRYLQYTKNHGLQITSKTHPRLFVYSDADWAGDINDKNSTSGYILYLGANPIIWSSKKQRTVARFSAEAEYRAVASALAEVNWVQKLLVELHVQLPYPPIIYCDNVGAPYLCQNPVLHSRMKHIEVDFHFVKRSSAAKTGASSALTCCRSARGHAYKAFASSTSSTSVQVNGY</sequence>
<dbReference type="Proteomes" id="UP000222542">
    <property type="component" value="Unassembled WGS sequence"/>
</dbReference>
<dbReference type="Gramene" id="PHT83774">
    <property type="protein sequence ID" value="PHT83774"/>
    <property type="gene ID" value="T459_12217"/>
</dbReference>
<reference evidence="1 2" key="1">
    <citation type="journal article" date="2014" name="Nat. Genet.">
        <title>Genome sequence of the hot pepper provides insights into the evolution of pungency in Capsicum species.</title>
        <authorList>
            <person name="Kim S."/>
            <person name="Park M."/>
            <person name="Yeom S.I."/>
            <person name="Kim Y.M."/>
            <person name="Lee J.M."/>
            <person name="Lee H.A."/>
            <person name="Seo E."/>
            <person name="Choi J."/>
            <person name="Cheong K."/>
            <person name="Kim K.T."/>
            <person name="Jung K."/>
            <person name="Lee G.W."/>
            <person name="Oh S.K."/>
            <person name="Bae C."/>
            <person name="Kim S.B."/>
            <person name="Lee H.Y."/>
            <person name="Kim S.Y."/>
            <person name="Kim M.S."/>
            <person name="Kang B.C."/>
            <person name="Jo Y.D."/>
            <person name="Yang H.B."/>
            <person name="Jeong H.J."/>
            <person name="Kang W.H."/>
            <person name="Kwon J.K."/>
            <person name="Shin C."/>
            <person name="Lim J.Y."/>
            <person name="Park J.H."/>
            <person name="Huh J.H."/>
            <person name="Kim J.S."/>
            <person name="Kim B.D."/>
            <person name="Cohen O."/>
            <person name="Paran I."/>
            <person name="Suh M.C."/>
            <person name="Lee S.B."/>
            <person name="Kim Y.K."/>
            <person name="Shin Y."/>
            <person name="Noh S.J."/>
            <person name="Park J."/>
            <person name="Seo Y.S."/>
            <person name="Kwon S.Y."/>
            <person name="Kim H.A."/>
            <person name="Park J.M."/>
            <person name="Kim H.J."/>
            <person name="Choi S.B."/>
            <person name="Bosland P.W."/>
            <person name="Reeves G."/>
            <person name="Jo S.H."/>
            <person name="Lee B.W."/>
            <person name="Cho H.T."/>
            <person name="Choi H.S."/>
            <person name="Lee M.S."/>
            <person name="Yu Y."/>
            <person name="Do Choi Y."/>
            <person name="Park B.S."/>
            <person name="van Deynze A."/>
            <person name="Ashrafi H."/>
            <person name="Hill T."/>
            <person name="Kim W.T."/>
            <person name="Pai H.S."/>
            <person name="Ahn H.K."/>
            <person name="Yeam I."/>
            <person name="Giovannoni J.J."/>
            <person name="Rose J.K."/>
            <person name="Sorensen I."/>
            <person name="Lee S.J."/>
            <person name="Kim R.W."/>
            <person name="Choi I.Y."/>
            <person name="Choi B.S."/>
            <person name="Lim J.S."/>
            <person name="Lee Y.H."/>
            <person name="Choi D."/>
        </authorList>
    </citation>
    <scope>NUCLEOTIDE SEQUENCE [LARGE SCALE GENOMIC DNA]</scope>
    <source>
        <strain evidence="2">cv. CM334</strain>
    </source>
</reference>
<gene>
    <name evidence="1" type="ORF">T459_12217</name>
</gene>
<dbReference type="PANTHER" id="PTHR11439:SF483">
    <property type="entry name" value="PEPTIDE SYNTHASE GLIP-LIKE, PUTATIVE (AFU_ORTHOLOGUE AFUA_3G12920)-RELATED"/>
    <property type="match status" value="1"/>
</dbReference>
<keyword evidence="2" id="KW-1185">Reference proteome</keyword>
<evidence type="ECO:0000313" key="1">
    <source>
        <dbReference type="EMBL" id="PHT83774.1"/>
    </source>
</evidence>
<evidence type="ECO:0000313" key="2">
    <source>
        <dbReference type="Proteomes" id="UP000222542"/>
    </source>
</evidence>
<name>A0A2G2ZPB1_CAPAN</name>
<organism evidence="1 2">
    <name type="scientific">Capsicum annuum</name>
    <name type="common">Capsicum pepper</name>
    <dbReference type="NCBI Taxonomy" id="4072"/>
    <lineage>
        <taxon>Eukaryota</taxon>
        <taxon>Viridiplantae</taxon>
        <taxon>Streptophyta</taxon>
        <taxon>Embryophyta</taxon>
        <taxon>Tracheophyta</taxon>
        <taxon>Spermatophyta</taxon>
        <taxon>Magnoliopsida</taxon>
        <taxon>eudicotyledons</taxon>
        <taxon>Gunneridae</taxon>
        <taxon>Pentapetalae</taxon>
        <taxon>asterids</taxon>
        <taxon>lamiids</taxon>
        <taxon>Solanales</taxon>
        <taxon>Solanaceae</taxon>
        <taxon>Solanoideae</taxon>
        <taxon>Capsiceae</taxon>
        <taxon>Capsicum</taxon>
    </lineage>
</organism>
<proteinExistence type="predicted"/>
<accession>A0A2G2ZPB1</accession>
<dbReference type="OMA" id="HADWARS"/>